<keyword evidence="6 7" id="KW-0472">Membrane</keyword>
<organism evidence="8 9">
    <name type="scientific">Alkalibacterium thalassium</name>
    <dbReference type="NCBI Taxonomy" id="426701"/>
    <lineage>
        <taxon>Bacteria</taxon>
        <taxon>Bacillati</taxon>
        <taxon>Bacillota</taxon>
        <taxon>Bacilli</taxon>
        <taxon>Lactobacillales</taxon>
        <taxon>Carnobacteriaceae</taxon>
        <taxon>Alkalibacterium</taxon>
    </lineage>
</organism>
<gene>
    <name evidence="8" type="ORF">SAMN04488098_100312</name>
</gene>
<dbReference type="PANTHER" id="PTHR33884">
    <property type="entry name" value="UPF0410 PROTEIN YMGE"/>
    <property type="match status" value="1"/>
</dbReference>
<keyword evidence="3" id="KW-1003">Cell membrane</keyword>
<dbReference type="GO" id="GO:0005886">
    <property type="term" value="C:plasma membrane"/>
    <property type="evidence" value="ECO:0007669"/>
    <property type="project" value="UniProtKB-SubCell"/>
</dbReference>
<feature type="transmembrane region" description="Helical" evidence="7">
    <location>
        <begin position="55"/>
        <end position="76"/>
    </location>
</feature>
<evidence type="ECO:0000256" key="6">
    <source>
        <dbReference type="ARBA" id="ARBA00023136"/>
    </source>
</evidence>
<dbReference type="AlphaFoldDB" id="A0A1G8W5B4"/>
<evidence type="ECO:0000256" key="5">
    <source>
        <dbReference type="ARBA" id="ARBA00022989"/>
    </source>
</evidence>
<sequence>MLGFIWSLIVGGVIGAIGQAIVGTDVPGGIIGNIIIGFVGAWAGHALFQMGPELGGFYIIPAIVGAILIVFIYDLIASRL</sequence>
<dbReference type="STRING" id="426701.SAMN04488098_100312"/>
<comment type="subcellular location">
    <subcellularLocation>
        <location evidence="1">Cell membrane</location>
        <topology evidence="1">Multi-pass membrane protein</topology>
    </subcellularLocation>
</comment>
<feature type="transmembrane region" description="Helical" evidence="7">
    <location>
        <begin position="30"/>
        <end position="48"/>
    </location>
</feature>
<dbReference type="Pfam" id="PF04226">
    <property type="entry name" value="Transgly_assoc"/>
    <property type="match status" value="1"/>
</dbReference>
<evidence type="ECO:0000256" key="4">
    <source>
        <dbReference type="ARBA" id="ARBA00022692"/>
    </source>
</evidence>
<evidence type="ECO:0000256" key="1">
    <source>
        <dbReference type="ARBA" id="ARBA00004651"/>
    </source>
</evidence>
<dbReference type="RefSeq" id="WP_091264552.1">
    <property type="nucleotide sequence ID" value="NZ_FNFK01000003.1"/>
</dbReference>
<comment type="similarity">
    <text evidence="2">Belongs to the UPF0410 family.</text>
</comment>
<dbReference type="PANTHER" id="PTHR33884:SF3">
    <property type="entry name" value="UPF0410 PROTEIN YMGE"/>
    <property type="match status" value="1"/>
</dbReference>
<evidence type="ECO:0000313" key="9">
    <source>
        <dbReference type="Proteomes" id="UP000199433"/>
    </source>
</evidence>
<accession>A0A1G8W5B4</accession>
<proteinExistence type="inferred from homology"/>
<keyword evidence="5 7" id="KW-1133">Transmembrane helix</keyword>
<evidence type="ECO:0000256" key="2">
    <source>
        <dbReference type="ARBA" id="ARBA00011006"/>
    </source>
</evidence>
<evidence type="ECO:0000256" key="3">
    <source>
        <dbReference type="ARBA" id="ARBA00022475"/>
    </source>
</evidence>
<evidence type="ECO:0000313" key="8">
    <source>
        <dbReference type="EMBL" id="SDJ72690.1"/>
    </source>
</evidence>
<protein>
    <submittedName>
        <fullName evidence="8">Uncharacterized membrane protein YeaQ/YmgE, transglycosylase-associated protein family</fullName>
    </submittedName>
</protein>
<dbReference type="EMBL" id="FNFK01000003">
    <property type="protein sequence ID" value="SDJ72690.1"/>
    <property type="molecule type" value="Genomic_DNA"/>
</dbReference>
<name>A0A1G8W5B4_9LACT</name>
<dbReference type="InterPro" id="IPR007341">
    <property type="entry name" value="Transgly_assoc"/>
</dbReference>
<dbReference type="OrthoDB" id="1632160at2"/>
<keyword evidence="4 7" id="KW-0812">Transmembrane</keyword>
<evidence type="ECO:0000256" key="7">
    <source>
        <dbReference type="SAM" id="Phobius"/>
    </source>
</evidence>
<dbReference type="Proteomes" id="UP000199433">
    <property type="component" value="Unassembled WGS sequence"/>
</dbReference>
<keyword evidence="9" id="KW-1185">Reference proteome</keyword>
<reference evidence="9" key="1">
    <citation type="submission" date="2016-10" db="EMBL/GenBank/DDBJ databases">
        <authorList>
            <person name="Varghese N."/>
            <person name="Submissions S."/>
        </authorList>
    </citation>
    <scope>NUCLEOTIDE SEQUENCE [LARGE SCALE GENOMIC DNA]</scope>
    <source>
        <strain evidence="9">DSM 19181</strain>
    </source>
</reference>